<evidence type="ECO:0000313" key="11">
    <source>
        <dbReference type="Proteomes" id="UP000184080"/>
    </source>
</evidence>
<evidence type="ECO:0000256" key="1">
    <source>
        <dbReference type="ARBA" id="ARBA00004651"/>
    </source>
</evidence>
<dbReference type="Pfam" id="PF00950">
    <property type="entry name" value="ABC-3"/>
    <property type="match status" value="1"/>
</dbReference>
<dbReference type="PANTHER" id="PTHR30477:SF3">
    <property type="entry name" value="METAL TRANSPORT SYSTEM MEMBRANE PROTEIN CT_069-RELATED"/>
    <property type="match status" value="1"/>
</dbReference>
<name>A0A1M6PG72_9CLOT</name>
<sequence length="379" mass="41521">MEVDTLKLILTDHTLQIVSLGSALLGIISRVLGSFAVIRKQSLLGDAVSHAALPGIALAFLFTNTKKTEVLLLGALIAGVIANFIILSIVRNSRIKFDSSLALILSVFFGGGLVLLTYIQKIPNANQAGLDKFIFGQASTLLERDVKIMAIMAVLLISLVIVFWKEFKLTSFDADFAESLGFSVKKINILLSFMIVAAIIVGLQTVGVILMSAMLIAPAAAARQWTDKFSVMVILSAIFAALSGIIGTFISSVVDKLPTGPMIVIVVSIIVFISLTFAPNRGLLWKYFRDKKNHKAINEDMILSNLYTLSMNHDDYFHSHDIAVIDPSMALKSGGVKELTKKLKNLNERGLVSEVEKNQWCITKKGMDYMENHFVKEVK</sequence>
<feature type="transmembrane region" description="Helical" evidence="9">
    <location>
        <begin position="229"/>
        <end position="250"/>
    </location>
</feature>
<keyword evidence="4" id="KW-1003">Cell membrane</keyword>
<dbReference type="AlphaFoldDB" id="A0A1M6PG72"/>
<gene>
    <name evidence="10" type="ORF">SAMN05444401_0509</name>
</gene>
<keyword evidence="6 9" id="KW-1133">Transmembrane helix</keyword>
<proteinExistence type="inferred from homology"/>
<dbReference type="Gene3D" id="1.10.3470.10">
    <property type="entry name" value="ABC transporter involved in vitamin B12 uptake, BtuC"/>
    <property type="match status" value="1"/>
</dbReference>
<feature type="transmembrane region" description="Helical" evidence="9">
    <location>
        <begin position="148"/>
        <end position="167"/>
    </location>
</feature>
<organism evidence="10 11">
    <name type="scientific">Clostridium amylolyticum</name>
    <dbReference type="NCBI Taxonomy" id="1121298"/>
    <lineage>
        <taxon>Bacteria</taxon>
        <taxon>Bacillati</taxon>
        <taxon>Bacillota</taxon>
        <taxon>Clostridia</taxon>
        <taxon>Eubacteriales</taxon>
        <taxon>Clostridiaceae</taxon>
        <taxon>Clostridium</taxon>
    </lineage>
</organism>
<dbReference type="GO" id="GO:0043190">
    <property type="term" value="C:ATP-binding cassette (ABC) transporter complex"/>
    <property type="evidence" value="ECO:0007669"/>
    <property type="project" value="InterPro"/>
</dbReference>
<dbReference type="CDD" id="cd06550">
    <property type="entry name" value="TM_ABC_iron-siderophores_like"/>
    <property type="match status" value="1"/>
</dbReference>
<evidence type="ECO:0000256" key="2">
    <source>
        <dbReference type="ARBA" id="ARBA00008034"/>
    </source>
</evidence>
<accession>A0A1M6PG72</accession>
<evidence type="ECO:0000256" key="8">
    <source>
        <dbReference type="RuleBase" id="RU003943"/>
    </source>
</evidence>
<dbReference type="PANTHER" id="PTHR30477">
    <property type="entry name" value="ABC-TRANSPORTER METAL-BINDING PROTEIN"/>
    <property type="match status" value="1"/>
</dbReference>
<feature type="transmembrane region" description="Helical" evidence="9">
    <location>
        <begin position="262"/>
        <end position="284"/>
    </location>
</feature>
<evidence type="ECO:0000313" key="10">
    <source>
        <dbReference type="EMBL" id="SHK06890.1"/>
    </source>
</evidence>
<evidence type="ECO:0000256" key="6">
    <source>
        <dbReference type="ARBA" id="ARBA00022989"/>
    </source>
</evidence>
<dbReference type="Proteomes" id="UP000184080">
    <property type="component" value="Unassembled WGS sequence"/>
</dbReference>
<dbReference type="FunFam" id="1.10.3470.10:FF:000003">
    <property type="entry name" value="Iron ABC transporter permease SitD"/>
    <property type="match status" value="1"/>
</dbReference>
<dbReference type="EMBL" id="FQZO01000016">
    <property type="protein sequence ID" value="SHK06890.1"/>
    <property type="molecule type" value="Genomic_DNA"/>
</dbReference>
<evidence type="ECO:0000256" key="9">
    <source>
        <dbReference type="SAM" id="Phobius"/>
    </source>
</evidence>
<evidence type="ECO:0000256" key="5">
    <source>
        <dbReference type="ARBA" id="ARBA00022692"/>
    </source>
</evidence>
<dbReference type="GO" id="GO:0071281">
    <property type="term" value="P:cellular response to iron ion"/>
    <property type="evidence" value="ECO:0007669"/>
    <property type="project" value="UniProtKB-ARBA"/>
</dbReference>
<reference evidence="10 11" key="1">
    <citation type="submission" date="2016-11" db="EMBL/GenBank/DDBJ databases">
        <authorList>
            <person name="Jaros S."/>
            <person name="Januszkiewicz K."/>
            <person name="Wedrychowicz H."/>
        </authorList>
    </citation>
    <scope>NUCLEOTIDE SEQUENCE [LARGE SCALE GENOMIC DNA]</scope>
    <source>
        <strain evidence="10 11">DSM 21864</strain>
    </source>
</reference>
<dbReference type="GO" id="GO:0055085">
    <property type="term" value="P:transmembrane transport"/>
    <property type="evidence" value="ECO:0007669"/>
    <property type="project" value="InterPro"/>
</dbReference>
<dbReference type="InterPro" id="IPR001626">
    <property type="entry name" value="ABC_TroCD"/>
</dbReference>
<keyword evidence="7 9" id="KW-0472">Membrane</keyword>
<dbReference type="SUPFAM" id="SSF81345">
    <property type="entry name" value="ABC transporter involved in vitamin B12 uptake, BtuC"/>
    <property type="match status" value="1"/>
</dbReference>
<dbReference type="InterPro" id="IPR037294">
    <property type="entry name" value="ABC_BtuC-like"/>
</dbReference>
<feature type="transmembrane region" description="Helical" evidence="9">
    <location>
        <begin position="17"/>
        <end position="38"/>
    </location>
</feature>
<comment type="subcellular location">
    <subcellularLocation>
        <location evidence="1 8">Cell membrane</location>
        <topology evidence="1 8">Multi-pass membrane protein</topology>
    </subcellularLocation>
</comment>
<feature type="transmembrane region" description="Helical" evidence="9">
    <location>
        <begin position="70"/>
        <end position="89"/>
    </location>
</feature>
<dbReference type="STRING" id="1121298.SAMN05444401_0509"/>
<dbReference type="GO" id="GO:0010043">
    <property type="term" value="P:response to zinc ion"/>
    <property type="evidence" value="ECO:0007669"/>
    <property type="project" value="TreeGrafter"/>
</dbReference>
<evidence type="ECO:0000256" key="4">
    <source>
        <dbReference type="ARBA" id="ARBA00022475"/>
    </source>
</evidence>
<comment type="similarity">
    <text evidence="2 8">Belongs to the ABC-3 integral membrane protein family.</text>
</comment>
<keyword evidence="5 8" id="KW-0812">Transmembrane</keyword>
<evidence type="ECO:0000256" key="7">
    <source>
        <dbReference type="ARBA" id="ARBA00023136"/>
    </source>
</evidence>
<feature type="transmembrane region" description="Helical" evidence="9">
    <location>
        <begin position="187"/>
        <end position="217"/>
    </location>
</feature>
<protein>
    <submittedName>
        <fullName evidence="10">Manganese/zinc/iron transport system permease protein</fullName>
    </submittedName>
</protein>
<keyword evidence="3 8" id="KW-0813">Transport</keyword>
<keyword evidence="11" id="KW-1185">Reference proteome</keyword>
<evidence type="ECO:0000256" key="3">
    <source>
        <dbReference type="ARBA" id="ARBA00022448"/>
    </source>
</evidence>
<feature type="transmembrane region" description="Helical" evidence="9">
    <location>
        <begin position="101"/>
        <end position="119"/>
    </location>
</feature>